<accession>A0A2D0NB95</accession>
<dbReference type="InterPro" id="IPR015020">
    <property type="entry name" value="Rv2525c-like_Glyco_Hydro-like"/>
</dbReference>
<proteinExistence type="predicted"/>
<gene>
    <name evidence="2" type="ORF">CRP01_14875</name>
</gene>
<dbReference type="SUPFAM" id="SSF51445">
    <property type="entry name" value="(Trans)glycosidases"/>
    <property type="match status" value="1"/>
</dbReference>
<feature type="domain" description="Rv2525c-like glycoside hydrolase-like" evidence="1">
    <location>
        <begin position="29"/>
        <end position="158"/>
    </location>
</feature>
<evidence type="ECO:0000313" key="2">
    <source>
        <dbReference type="EMBL" id="PHN05757.1"/>
    </source>
</evidence>
<protein>
    <recommendedName>
        <fullName evidence="1">Rv2525c-like glycoside hydrolase-like domain-containing protein</fullName>
    </recommendedName>
</protein>
<dbReference type="Gene3D" id="3.20.20.80">
    <property type="entry name" value="Glycosidases"/>
    <property type="match status" value="1"/>
</dbReference>
<dbReference type="Pfam" id="PF08924">
    <property type="entry name" value="Rv2525c_GlyHyd-like"/>
    <property type="match status" value="1"/>
</dbReference>
<dbReference type="EMBL" id="PDUD01000020">
    <property type="protein sequence ID" value="PHN05757.1"/>
    <property type="molecule type" value="Genomic_DNA"/>
</dbReference>
<evidence type="ECO:0000313" key="3">
    <source>
        <dbReference type="Proteomes" id="UP000223913"/>
    </source>
</evidence>
<dbReference type="AlphaFoldDB" id="A0A2D0NB95"/>
<dbReference type="RefSeq" id="WP_099150847.1">
    <property type="nucleotide sequence ID" value="NZ_PDUD01000020.1"/>
</dbReference>
<dbReference type="InterPro" id="IPR017853">
    <property type="entry name" value="GH"/>
</dbReference>
<dbReference type="Proteomes" id="UP000223913">
    <property type="component" value="Unassembled WGS sequence"/>
</dbReference>
<name>A0A2D0NB95_FLAN2</name>
<organism evidence="2 3">
    <name type="scientific">Flavilitoribacter nigricans (strain ATCC 23147 / DSM 23189 / NBRC 102662 / NCIMB 1420 / SS-2)</name>
    <name type="common">Lewinella nigricans</name>
    <dbReference type="NCBI Taxonomy" id="1122177"/>
    <lineage>
        <taxon>Bacteria</taxon>
        <taxon>Pseudomonadati</taxon>
        <taxon>Bacteroidota</taxon>
        <taxon>Saprospiria</taxon>
        <taxon>Saprospirales</taxon>
        <taxon>Lewinellaceae</taxon>
        <taxon>Flavilitoribacter</taxon>
    </lineage>
</organism>
<reference evidence="2 3" key="1">
    <citation type="submission" date="2017-10" db="EMBL/GenBank/DDBJ databases">
        <title>The draft genome sequence of Lewinella nigricans NBRC 102662.</title>
        <authorList>
            <person name="Wang K."/>
        </authorList>
    </citation>
    <scope>NUCLEOTIDE SEQUENCE [LARGE SCALE GENOMIC DNA]</scope>
    <source>
        <strain evidence="2 3">NBRC 102662</strain>
    </source>
</reference>
<dbReference type="OrthoDB" id="582311at2"/>
<evidence type="ECO:0000259" key="1">
    <source>
        <dbReference type="Pfam" id="PF08924"/>
    </source>
</evidence>
<comment type="caution">
    <text evidence="2">The sequence shown here is derived from an EMBL/GenBank/DDBJ whole genome shotgun (WGS) entry which is preliminary data.</text>
</comment>
<keyword evidence="3" id="KW-1185">Reference proteome</keyword>
<sequence length="218" mass="24072">MESLYKAATPVQKAKGFDTNTKLNTDLAQQLKHAGYQFCLRYISRSTAEDPRDLTAEEVGDILEGGLALMPVQHVDRKGWTPNAALGKEYGAEAAAHAREVGFIPGINVWLDLEGVARGTTVDAVVDYANAWNQELFAAGFVPGLYVGNDSILNSDDLYQKLSFHHYWKSLSQVPPVAQRGYQMIQVMGNITCGIDLDEDYVQPDNMGETVIWMVKNS</sequence>